<protein>
    <submittedName>
        <fullName evidence="1">Uncharacterized protein</fullName>
    </submittedName>
</protein>
<reference evidence="1" key="1">
    <citation type="journal article" date="2015" name="Nature">
        <title>Complex archaea that bridge the gap between prokaryotes and eukaryotes.</title>
        <authorList>
            <person name="Spang A."/>
            <person name="Saw J.H."/>
            <person name="Jorgensen S.L."/>
            <person name="Zaremba-Niedzwiedzka K."/>
            <person name="Martijn J."/>
            <person name="Lind A.E."/>
            <person name="van Eijk R."/>
            <person name="Schleper C."/>
            <person name="Guy L."/>
            <person name="Ettema T.J."/>
        </authorList>
    </citation>
    <scope>NUCLEOTIDE SEQUENCE</scope>
</reference>
<gene>
    <name evidence="1" type="ORF">LCGC14_0357150</name>
</gene>
<organism evidence="1">
    <name type="scientific">marine sediment metagenome</name>
    <dbReference type="NCBI Taxonomy" id="412755"/>
    <lineage>
        <taxon>unclassified sequences</taxon>
        <taxon>metagenomes</taxon>
        <taxon>ecological metagenomes</taxon>
    </lineage>
</organism>
<accession>A0A0F9VWA2</accession>
<dbReference type="AlphaFoldDB" id="A0A0F9VWA2"/>
<evidence type="ECO:0000313" key="1">
    <source>
        <dbReference type="EMBL" id="KKN77741.1"/>
    </source>
</evidence>
<dbReference type="EMBL" id="LAZR01000274">
    <property type="protein sequence ID" value="KKN77741.1"/>
    <property type="molecule type" value="Genomic_DNA"/>
</dbReference>
<proteinExistence type="predicted"/>
<comment type="caution">
    <text evidence="1">The sequence shown here is derived from an EMBL/GenBank/DDBJ whole genome shotgun (WGS) entry which is preliminary data.</text>
</comment>
<sequence length="87" mass="10262">MTREFKEETRLLIPEWRRVVIAANDDVIVHFFRSFGNVWGVETMTREVARYMYTQSSLAYSTIAEPVQVLWKSFEGSKQQVREDGNE</sequence>
<name>A0A0F9VWA2_9ZZZZ</name>